<comment type="caution">
    <text evidence="5">The sequence shown here is derived from an EMBL/GenBank/DDBJ whole genome shotgun (WGS) entry which is preliminary data.</text>
</comment>
<sequence length="237" mass="24348">MISETVRVPSADVALTGDLVVPGRPRGVILFAHGSGSSRLSPRNRAVAAGLRRAGLGTLLLDLLTEDEEREDAATGRHRFDVVLQARRLVDAVDRPAGRPGVAGLPVGLFGASTGAAAALIAAGQRPERVFAVVSRGGRPDLAGDALPTVHAPVLLVVGGADDAVLGLNREAAQRLTAHHRLHVVPGATHLFPEPGALAEVAEAAADWFCDHLGGETDDTAGSPGPRAARATRQAGK</sequence>
<protein>
    <submittedName>
        <fullName evidence="5">Dienelactone hydrolase family protein</fullName>
        <ecNumber evidence="5">3.1.-.-</ecNumber>
    </submittedName>
</protein>
<evidence type="ECO:0000259" key="4">
    <source>
        <dbReference type="Pfam" id="PF01738"/>
    </source>
</evidence>
<dbReference type="InterPro" id="IPR029058">
    <property type="entry name" value="AB_hydrolase_fold"/>
</dbReference>
<dbReference type="GO" id="GO:0016787">
    <property type="term" value="F:hydrolase activity"/>
    <property type="evidence" value="ECO:0007669"/>
    <property type="project" value="UniProtKB-KW"/>
</dbReference>
<comment type="similarity">
    <text evidence="1">Belongs to the AB hydrolase superfamily.</text>
</comment>
<keyword evidence="6" id="KW-1185">Reference proteome</keyword>
<dbReference type="PANTHER" id="PTHR22946">
    <property type="entry name" value="DIENELACTONE HYDROLASE DOMAIN-CONTAINING PROTEIN-RELATED"/>
    <property type="match status" value="1"/>
</dbReference>
<proteinExistence type="inferred from homology"/>
<organism evidence="5 6">
    <name type="scientific">Streptomyces salinarius</name>
    <dbReference type="NCBI Taxonomy" id="2762598"/>
    <lineage>
        <taxon>Bacteria</taxon>
        <taxon>Bacillati</taxon>
        <taxon>Actinomycetota</taxon>
        <taxon>Actinomycetes</taxon>
        <taxon>Kitasatosporales</taxon>
        <taxon>Streptomycetaceae</taxon>
        <taxon>Streptomyces</taxon>
    </lineage>
</organism>
<keyword evidence="2 5" id="KW-0378">Hydrolase</keyword>
<dbReference type="SUPFAM" id="SSF53474">
    <property type="entry name" value="alpha/beta-Hydrolases"/>
    <property type="match status" value="1"/>
</dbReference>
<dbReference type="InterPro" id="IPR050261">
    <property type="entry name" value="FrsA_esterase"/>
</dbReference>
<dbReference type="Pfam" id="PF01738">
    <property type="entry name" value="DLH"/>
    <property type="match status" value="1"/>
</dbReference>
<dbReference type="RefSeq" id="WP_399591551.1">
    <property type="nucleotide sequence ID" value="NZ_JBITPR010000022.1"/>
</dbReference>
<reference evidence="5 6" key="1">
    <citation type="submission" date="2024-07" db="EMBL/GenBank/DDBJ databases">
        <title>Whole genome sequencing of Prodigiosin pigment-producing Streptomyces salinarius isolated from rhizosphere soil of Arachis hypogaea.</title>
        <authorList>
            <person name="Vidhya A."/>
            <person name="Ramya S."/>
        </authorList>
    </citation>
    <scope>NUCLEOTIDE SEQUENCE [LARGE SCALE GENOMIC DNA]</scope>
    <source>
        <strain evidence="5 6">VRMG2420</strain>
    </source>
</reference>
<name>A0ABW8B5X5_9ACTN</name>
<dbReference type="PANTHER" id="PTHR22946:SF9">
    <property type="entry name" value="POLYKETIDE TRANSFERASE AF380"/>
    <property type="match status" value="1"/>
</dbReference>
<evidence type="ECO:0000256" key="1">
    <source>
        <dbReference type="ARBA" id="ARBA00008645"/>
    </source>
</evidence>
<feature type="region of interest" description="Disordered" evidence="3">
    <location>
        <begin position="215"/>
        <end position="237"/>
    </location>
</feature>
<evidence type="ECO:0000256" key="3">
    <source>
        <dbReference type="SAM" id="MobiDB-lite"/>
    </source>
</evidence>
<accession>A0ABW8B5X5</accession>
<evidence type="ECO:0000313" key="5">
    <source>
        <dbReference type="EMBL" id="MFI7870369.1"/>
    </source>
</evidence>
<gene>
    <name evidence="5" type="ORF">AB4829_07145</name>
</gene>
<feature type="domain" description="Dienelactone hydrolase" evidence="4">
    <location>
        <begin position="26"/>
        <end position="207"/>
    </location>
</feature>
<evidence type="ECO:0000313" key="6">
    <source>
        <dbReference type="Proteomes" id="UP001614264"/>
    </source>
</evidence>
<dbReference type="Proteomes" id="UP001614264">
    <property type="component" value="Unassembled WGS sequence"/>
</dbReference>
<evidence type="ECO:0000256" key="2">
    <source>
        <dbReference type="ARBA" id="ARBA00022801"/>
    </source>
</evidence>
<dbReference type="InterPro" id="IPR002925">
    <property type="entry name" value="Dienelactn_hydro"/>
</dbReference>
<dbReference type="EC" id="3.1.-.-" evidence="5"/>
<dbReference type="Gene3D" id="3.40.50.1820">
    <property type="entry name" value="alpha/beta hydrolase"/>
    <property type="match status" value="1"/>
</dbReference>
<dbReference type="EMBL" id="JBITPR010000022">
    <property type="protein sequence ID" value="MFI7870369.1"/>
    <property type="molecule type" value="Genomic_DNA"/>
</dbReference>